<dbReference type="NCBIfam" id="TIGR00237">
    <property type="entry name" value="xseA"/>
    <property type="match status" value="1"/>
</dbReference>
<evidence type="ECO:0000256" key="3">
    <source>
        <dbReference type="ARBA" id="ARBA00022801"/>
    </source>
</evidence>
<dbReference type="EMBL" id="JRPF02000005">
    <property type="protein sequence ID" value="TLD78523.1"/>
    <property type="molecule type" value="Genomic_DNA"/>
</dbReference>
<evidence type="ECO:0000313" key="9">
    <source>
        <dbReference type="EMBL" id="CUU39790.1"/>
    </source>
</evidence>
<evidence type="ECO:0000313" key="12">
    <source>
        <dbReference type="Proteomes" id="UP000064525"/>
    </source>
</evidence>
<dbReference type="Pfam" id="PF13742">
    <property type="entry name" value="tRNA_anti_2"/>
    <property type="match status" value="1"/>
</dbReference>
<dbReference type="PATRIC" id="fig|76936.10.peg.883"/>
<dbReference type="PANTHER" id="PTHR30008:SF0">
    <property type="entry name" value="EXODEOXYRIBONUCLEASE 7 LARGE SUBUNIT"/>
    <property type="match status" value="1"/>
</dbReference>
<keyword evidence="3 5" id="KW-0378">Hydrolase</keyword>
<dbReference type="InterPro" id="IPR003753">
    <property type="entry name" value="Exonuc_VII_L"/>
</dbReference>
<dbReference type="Proteomes" id="UP000064525">
    <property type="component" value="Chromosome I"/>
</dbReference>
<dbReference type="HAMAP" id="MF_00378">
    <property type="entry name" value="Exonuc_7_L"/>
    <property type="match status" value="1"/>
</dbReference>
<dbReference type="Pfam" id="PF02601">
    <property type="entry name" value="Exonuc_VII_L"/>
    <property type="match status" value="1"/>
</dbReference>
<name>A0A099UFH1_9HELI</name>
<dbReference type="OrthoDB" id="9802795at2"/>
<proteinExistence type="inferred from homology"/>
<evidence type="ECO:0000313" key="10">
    <source>
        <dbReference type="EMBL" id="TLD78523.1"/>
    </source>
</evidence>
<dbReference type="STRING" id="76936.BN2458_PEG0905"/>
<evidence type="ECO:0000256" key="5">
    <source>
        <dbReference type="HAMAP-Rule" id="MF_00378"/>
    </source>
</evidence>
<evidence type="ECO:0000256" key="2">
    <source>
        <dbReference type="ARBA" id="ARBA00022722"/>
    </source>
</evidence>
<reference evidence="12" key="2">
    <citation type="submission" date="2015-11" db="EMBL/GenBank/DDBJ databases">
        <authorList>
            <person name="Anvar S.Y."/>
        </authorList>
    </citation>
    <scope>NUCLEOTIDE SEQUENCE [LARGE SCALE GENOMIC DNA]</scope>
</reference>
<evidence type="ECO:0000256" key="1">
    <source>
        <dbReference type="ARBA" id="ARBA00022490"/>
    </source>
</evidence>
<dbReference type="Proteomes" id="UP000029925">
    <property type="component" value="Unassembled WGS sequence"/>
</dbReference>
<dbReference type="InterPro" id="IPR020579">
    <property type="entry name" value="Exonuc_VII_lsu_C"/>
</dbReference>
<feature type="domain" description="Exonuclease VII large subunit C-terminal" evidence="7">
    <location>
        <begin position="120"/>
        <end position="403"/>
    </location>
</feature>
<dbReference type="GO" id="GO:0009318">
    <property type="term" value="C:exodeoxyribonuclease VII complex"/>
    <property type="evidence" value="ECO:0007669"/>
    <property type="project" value="UniProtKB-UniRule"/>
</dbReference>
<organism evidence="9 12">
    <name type="scientific">Helicobacter typhlonius</name>
    <dbReference type="NCBI Taxonomy" id="76936"/>
    <lineage>
        <taxon>Bacteria</taxon>
        <taxon>Pseudomonadati</taxon>
        <taxon>Campylobacterota</taxon>
        <taxon>Epsilonproteobacteria</taxon>
        <taxon>Campylobacterales</taxon>
        <taxon>Helicobacteraceae</taxon>
        <taxon>Helicobacter</taxon>
    </lineage>
</organism>
<comment type="similarity">
    <text evidence="5 6">Belongs to the XseA family.</text>
</comment>
<comment type="subcellular location">
    <subcellularLocation>
        <location evidence="5 6">Cytoplasm</location>
    </subcellularLocation>
</comment>
<dbReference type="GO" id="GO:0006308">
    <property type="term" value="P:DNA catabolic process"/>
    <property type="evidence" value="ECO:0007669"/>
    <property type="project" value="UniProtKB-UniRule"/>
</dbReference>
<comment type="function">
    <text evidence="5">Bidirectionally degrades single-stranded DNA into large acid-insoluble oligonucleotides, which are then degraded further into small acid-soluble oligonucleotides.</text>
</comment>
<dbReference type="GO" id="GO:0003676">
    <property type="term" value="F:nucleic acid binding"/>
    <property type="evidence" value="ECO:0007669"/>
    <property type="project" value="InterPro"/>
</dbReference>
<keyword evidence="2 5" id="KW-0540">Nuclease</keyword>
<dbReference type="GO" id="GO:0005737">
    <property type="term" value="C:cytoplasm"/>
    <property type="evidence" value="ECO:0007669"/>
    <property type="project" value="UniProtKB-SubCell"/>
</dbReference>
<dbReference type="EMBL" id="LN907858">
    <property type="protein sequence ID" value="CUU39790.1"/>
    <property type="molecule type" value="Genomic_DNA"/>
</dbReference>
<keyword evidence="11" id="KW-1185">Reference proteome</keyword>
<gene>
    <name evidence="5" type="primary">xseA</name>
    <name evidence="9" type="ORF">BN2458_PEG0905</name>
    <name evidence="10" type="ORF">LS75_005940</name>
</gene>
<evidence type="ECO:0000256" key="6">
    <source>
        <dbReference type="RuleBase" id="RU004355"/>
    </source>
</evidence>
<sequence length="434" mass="49046">MRALAVSELNAQIKSILESTFMDICVQGEISSVKIHTSGHIYLTLKDEDSSVRCVMFKGNARTLKIKLEVGQNVIIIGSLSVYAPKGEYQILCKSITFAGLGELSRAYEALKNKLSAKGYFESTHKKPLPRFPKRIALLTSATGAAKEDMLKVARKRWENIHITLFNTLVQGEGAKDSIVANLQKADGFFGSKEGFDAIILARGGGSMEDMWAFNEECVADAIYSARTPIISAVGHEVDVFISDFVADVRAPTPSAAMEILLPDKNEYLRTIDEMMNALIFALKTHITHKEKMLQQMLEYFYHYNFQVQYNAKKEQIYNLRMMIKQHTLRILEDKALQCENLRALLTHSLHSQIRTAQSKYERLYEALNALNPRKLCEHSYAQVSKDNMLITLADLNKGDEFYLTDLQCSIKALCVENEIKNEVDSVFVRGFKE</sequence>
<dbReference type="Gene3D" id="2.40.50.1010">
    <property type="match status" value="1"/>
</dbReference>
<reference evidence="9" key="3">
    <citation type="submission" date="2015-11" db="EMBL/GenBank/DDBJ databases">
        <authorList>
            <person name="Zhang Y."/>
            <person name="Guo Z."/>
        </authorList>
    </citation>
    <scope>NUCLEOTIDE SEQUENCE</scope>
    <source>
        <strain evidence="9">1</strain>
    </source>
</reference>
<dbReference type="InterPro" id="IPR025824">
    <property type="entry name" value="OB-fold_nuc-bd_dom"/>
</dbReference>
<evidence type="ECO:0000313" key="11">
    <source>
        <dbReference type="Proteomes" id="UP000029925"/>
    </source>
</evidence>
<dbReference type="AlphaFoldDB" id="A0A099UFH1"/>
<keyword evidence="4 5" id="KW-0269">Exonuclease</keyword>
<accession>A0A099UFH1</accession>
<dbReference type="KEGG" id="hty:BN2458_PEG0905"/>
<dbReference type="PANTHER" id="PTHR30008">
    <property type="entry name" value="EXODEOXYRIBONUCLEASE 7 LARGE SUBUNIT"/>
    <property type="match status" value="1"/>
</dbReference>
<feature type="domain" description="OB-fold nucleic acid binding" evidence="8">
    <location>
        <begin position="5"/>
        <end position="96"/>
    </location>
</feature>
<keyword evidence="1 5" id="KW-0963">Cytoplasm</keyword>
<evidence type="ECO:0000256" key="4">
    <source>
        <dbReference type="ARBA" id="ARBA00022839"/>
    </source>
</evidence>
<comment type="catalytic activity">
    <reaction evidence="5 6">
        <text>Exonucleolytic cleavage in either 5'- to 3'- or 3'- to 5'-direction to yield nucleoside 5'-phosphates.</text>
        <dbReference type="EC" id="3.1.11.6"/>
    </reaction>
</comment>
<evidence type="ECO:0000259" key="7">
    <source>
        <dbReference type="Pfam" id="PF02601"/>
    </source>
</evidence>
<dbReference type="EC" id="3.1.11.6" evidence="5"/>
<dbReference type="GeneID" id="78151143"/>
<dbReference type="CDD" id="cd04489">
    <property type="entry name" value="ExoVII_LU_OBF"/>
    <property type="match status" value="1"/>
</dbReference>
<evidence type="ECO:0000259" key="8">
    <source>
        <dbReference type="Pfam" id="PF13742"/>
    </source>
</evidence>
<comment type="subunit">
    <text evidence="5">Heterooligomer composed of large and small subunits.</text>
</comment>
<reference evidence="10 11" key="1">
    <citation type="journal article" date="2014" name="Genome Announc.">
        <title>Draft genome sequences of eight enterohepatic helicobacter species isolated from both laboratory and wild rodents.</title>
        <authorList>
            <person name="Sheh A."/>
            <person name="Shen Z."/>
            <person name="Fox J.G."/>
        </authorList>
    </citation>
    <scope>NUCLEOTIDE SEQUENCE [LARGE SCALE GENOMIC DNA]</scope>
    <source>
        <strain evidence="10 11">MIT 98-6810</strain>
    </source>
</reference>
<dbReference type="GO" id="GO:0008855">
    <property type="term" value="F:exodeoxyribonuclease VII activity"/>
    <property type="evidence" value="ECO:0007669"/>
    <property type="project" value="UniProtKB-UniRule"/>
</dbReference>
<dbReference type="RefSeq" id="WP_034342999.1">
    <property type="nucleotide sequence ID" value="NZ_CAOLUG010000031.1"/>
</dbReference>
<protein>
    <recommendedName>
        <fullName evidence="5">Exodeoxyribonuclease 7 large subunit</fullName>
        <ecNumber evidence="5">3.1.11.6</ecNumber>
    </recommendedName>
    <alternativeName>
        <fullName evidence="5">Exodeoxyribonuclease VII large subunit</fullName>
        <shortName evidence="5">Exonuclease VII large subunit</shortName>
    </alternativeName>
</protein>